<feature type="transmembrane region" description="Helical" evidence="1">
    <location>
        <begin position="12"/>
        <end position="30"/>
    </location>
</feature>
<dbReference type="EMBL" id="SKFH01000001">
    <property type="protein sequence ID" value="TCZ74811.1"/>
    <property type="molecule type" value="Genomic_DNA"/>
</dbReference>
<evidence type="ECO:0000313" key="3">
    <source>
        <dbReference type="Proteomes" id="UP000295164"/>
    </source>
</evidence>
<keyword evidence="1" id="KW-0812">Transmembrane</keyword>
<gene>
    <name evidence="2" type="ORF">E0486_00470</name>
</gene>
<keyword evidence="1" id="KW-1133">Transmembrane helix</keyword>
<feature type="transmembrane region" description="Helical" evidence="1">
    <location>
        <begin position="60"/>
        <end position="82"/>
    </location>
</feature>
<dbReference type="RefSeq" id="WP_131850167.1">
    <property type="nucleotide sequence ID" value="NZ_SKFH01000001.1"/>
</dbReference>
<dbReference type="Proteomes" id="UP000295164">
    <property type="component" value="Unassembled WGS sequence"/>
</dbReference>
<sequence>MNNSSFDKKTFWIFVGLNVALFLVGIAGAFPAFILWLVLNFVQFIVGVVLSFGKNTRLTGTLLLISAFVLVAIGVSVCSMTLDSL</sequence>
<protein>
    <submittedName>
        <fullName evidence="2">Uncharacterized protein</fullName>
    </submittedName>
</protein>
<evidence type="ECO:0000313" key="2">
    <source>
        <dbReference type="EMBL" id="TCZ74811.1"/>
    </source>
</evidence>
<evidence type="ECO:0000256" key="1">
    <source>
        <dbReference type="SAM" id="Phobius"/>
    </source>
</evidence>
<comment type="caution">
    <text evidence="2">The sequence shown here is derived from an EMBL/GenBank/DDBJ whole genome shotgun (WGS) entry which is preliminary data.</text>
</comment>
<organism evidence="2 3">
    <name type="scientific">Flaviaesturariibacter aridisoli</name>
    <dbReference type="NCBI Taxonomy" id="2545761"/>
    <lineage>
        <taxon>Bacteria</taxon>
        <taxon>Pseudomonadati</taxon>
        <taxon>Bacteroidota</taxon>
        <taxon>Chitinophagia</taxon>
        <taxon>Chitinophagales</taxon>
        <taxon>Chitinophagaceae</taxon>
        <taxon>Flaviaestuariibacter</taxon>
    </lineage>
</organism>
<name>A0A4R4E9N0_9BACT</name>
<keyword evidence="1" id="KW-0472">Membrane</keyword>
<keyword evidence="3" id="KW-1185">Reference proteome</keyword>
<proteinExistence type="predicted"/>
<feature type="transmembrane region" description="Helical" evidence="1">
    <location>
        <begin position="36"/>
        <end position="53"/>
    </location>
</feature>
<dbReference type="AlphaFoldDB" id="A0A4R4E9N0"/>
<accession>A0A4R4E9N0</accession>
<reference evidence="2 3" key="1">
    <citation type="submission" date="2019-03" db="EMBL/GenBank/DDBJ databases">
        <authorList>
            <person name="Kim M.K.M."/>
        </authorList>
    </citation>
    <scope>NUCLEOTIDE SEQUENCE [LARGE SCALE GENOMIC DNA]</scope>
    <source>
        <strain evidence="2 3">17J68-15</strain>
    </source>
</reference>